<dbReference type="AlphaFoldDB" id="A0AAJ1WRK0"/>
<dbReference type="EMBL" id="JAUSUV010000002">
    <property type="protein sequence ID" value="MDQ0416408.1"/>
    <property type="molecule type" value="Genomic_DNA"/>
</dbReference>
<evidence type="ECO:0000313" key="4">
    <source>
        <dbReference type="Proteomes" id="UP001238450"/>
    </source>
</evidence>
<dbReference type="Pfam" id="PF02325">
    <property type="entry name" value="CCB3_YggT"/>
    <property type="match status" value="1"/>
</dbReference>
<reference evidence="3 4" key="1">
    <citation type="submission" date="2023-07" db="EMBL/GenBank/DDBJ databases">
        <title>Genomic Encyclopedia of Type Strains, Phase IV (KMG-IV): sequencing the most valuable type-strain genomes for metagenomic binning, comparative biology and taxonomic classification.</title>
        <authorList>
            <person name="Goeker M."/>
        </authorList>
    </citation>
    <scope>NUCLEOTIDE SEQUENCE [LARGE SCALE GENOMIC DNA]</scope>
    <source>
        <strain evidence="3 4">DSM 46876</strain>
    </source>
</reference>
<evidence type="ECO:0000256" key="1">
    <source>
        <dbReference type="ARBA" id="ARBA00010894"/>
    </source>
</evidence>
<keyword evidence="2" id="KW-1133">Transmembrane helix</keyword>
<evidence type="ECO:0000256" key="2">
    <source>
        <dbReference type="SAM" id="Phobius"/>
    </source>
</evidence>
<protein>
    <submittedName>
        <fullName evidence="3">YggT family protein</fullName>
    </submittedName>
</protein>
<dbReference type="InterPro" id="IPR003425">
    <property type="entry name" value="CCB3/YggT"/>
</dbReference>
<comment type="caution">
    <text evidence="3">The sequence shown here is derived from an EMBL/GenBank/DDBJ whole genome shotgun (WGS) entry which is preliminary data.</text>
</comment>
<organism evidence="3 4">
    <name type="scientific">Croceifilum oryzae</name>
    <dbReference type="NCBI Taxonomy" id="1553429"/>
    <lineage>
        <taxon>Bacteria</taxon>
        <taxon>Bacillati</taxon>
        <taxon>Bacillota</taxon>
        <taxon>Bacilli</taxon>
        <taxon>Bacillales</taxon>
        <taxon>Thermoactinomycetaceae</taxon>
        <taxon>Croceifilum</taxon>
    </lineage>
</organism>
<dbReference type="RefSeq" id="WP_307250827.1">
    <property type="nucleotide sequence ID" value="NZ_JAUSUV010000002.1"/>
</dbReference>
<accession>A0AAJ1WRK0</accession>
<evidence type="ECO:0000313" key="3">
    <source>
        <dbReference type="EMBL" id="MDQ0416408.1"/>
    </source>
</evidence>
<keyword evidence="4" id="KW-1185">Reference proteome</keyword>
<feature type="transmembrane region" description="Helical" evidence="2">
    <location>
        <begin position="66"/>
        <end position="89"/>
    </location>
</feature>
<proteinExistence type="inferred from homology"/>
<comment type="similarity">
    <text evidence="1">Belongs to the YggT family.</text>
</comment>
<dbReference type="Proteomes" id="UP001238450">
    <property type="component" value="Unassembled WGS sequence"/>
</dbReference>
<gene>
    <name evidence="3" type="ORF">J2Z48_000572</name>
</gene>
<sequence>MSIGEILYYVFYGYSIALMIYIVMSWLPQVRQSPLGVFMARICEPYLAVFRRLIPPIGMIDISPIVALFVLQFVHRGLYVVISFIFSLIS</sequence>
<dbReference type="GO" id="GO:0016020">
    <property type="term" value="C:membrane"/>
    <property type="evidence" value="ECO:0007669"/>
    <property type="project" value="InterPro"/>
</dbReference>
<feature type="transmembrane region" description="Helical" evidence="2">
    <location>
        <begin position="6"/>
        <end position="23"/>
    </location>
</feature>
<dbReference type="PANTHER" id="PTHR33219">
    <property type="entry name" value="YLMG HOMOLOG PROTEIN 2, CHLOROPLASTIC"/>
    <property type="match status" value="1"/>
</dbReference>
<keyword evidence="2" id="KW-0812">Transmembrane</keyword>
<keyword evidence="2" id="KW-0472">Membrane</keyword>
<dbReference type="PANTHER" id="PTHR33219:SF14">
    <property type="entry name" value="PROTEIN COFACTOR ASSEMBLY OF COMPLEX C SUBUNIT B CCB3, CHLOROPLASTIC-RELATED"/>
    <property type="match status" value="1"/>
</dbReference>
<name>A0AAJ1WRK0_9BACL</name>